<protein>
    <submittedName>
        <fullName evidence="3">DUF115 domain-containing protein</fullName>
    </submittedName>
</protein>
<dbReference type="Pfam" id="PF20157">
    <property type="entry name" value="Maf_flag10_N"/>
    <property type="match status" value="1"/>
</dbReference>
<evidence type="ECO:0000313" key="3">
    <source>
        <dbReference type="EMBL" id="UVI29886.1"/>
    </source>
</evidence>
<evidence type="ECO:0000259" key="2">
    <source>
        <dbReference type="Pfam" id="PF20157"/>
    </source>
</evidence>
<organism evidence="3 4">
    <name type="scientific">Paenibacillus spongiae</name>
    <dbReference type="NCBI Taxonomy" id="2909671"/>
    <lineage>
        <taxon>Bacteria</taxon>
        <taxon>Bacillati</taxon>
        <taxon>Bacillota</taxon>
        <taxon>Bacilli</taxon>
        <taxon>Bacillales</taxon>
        <taxon>Paenibacillaceae</taxon>
        <taxon>Paenibacillus</taxon>
    </lineage>
</organism>
<feature type="domain" description="6-hydroxymethylpterin diphosphokinase MptE-like" evidence="1">
    <location>
        <begin position="339"/>
        <end position="507"/>
    </location>
</feature>
<proteinExistence type="predicted"/>
<dbReference type="InterPro" id="IPR045376">
    <property type="entry name" value="Maf_N"/>
</dbReference>
<evidence type="ECO:0000313" key="4">
    <source>
        <dbReference type="Proteomes" id="UP001057877"/>
    </source>
</evidence>
<evidence type="ECO:0000259" key="1">
    <source>
        <dbReference type="Pfam" id="PF01973"/>
    </source>
</evidence>
<dbReference type="PANTHER" id="PTHR41786">
    <property type="entry name" value="MOTILITY ACCESSORY FACTOR MAF"/>
    <property type="match status" value="1"/>
</dbReference>
<dbReference type="InterPro" id="IPR002826">
    <property type="entry name" value="MptE-like"/>
</dbReference>
<keyword evidence="4" id="KW-1185">Reference proteome</keyword>
<dbReference type="EMBL" id="CP091430">
    <property type="protein sequence ID" value="UVI29886.1"/>
    <property type="molecule type" value="Genomic_DNA"/>
</dbReference>
<sequence>MDQQVDAVNRVLADIKNFLPDLVGACTNIADVIQEPLAAQEWEQFGYVIDGIDDLYRTLTHVNNSLNEYDFRFALQPCIARAITDINDTFQDMNRSMDQEDYIGASDCMTYELIPVLKQLETDLGQDKQTLEQRFNRNRNYFQIHKPMLYDRIRSEARNREHYQIVTSKNGKPNLYIKIEGQDPLYLYSRYNPDREVERWVDKRSIKPEETTSIFFYGFGFGYHIERYASLYPQHRLYIYEPDVQILLAAMEVVDFQAVFERYPFVDFIVGADGKNREKMFYHFARYAKGEPELYTLPVYDHIRKEDKEQFYQEAALAVGNYNSSIIRSEKSGVEWVRNSLYNLQATLITPSIAGLKNKCNGMTAVIIGAGPSLEADISHLIKLKEHAFLIAAGSAIQSLLHYGIRPHLIVSIDGGESNYRVFKNTNIEGIPLLYAPMIHYQIIDDNRNHLLHAFLDNDVTMDHLMELRNGEPRFQSTLSVTGTAIQAAVYMGCNEIVFTGQDLSFPANTLYAPGARHVSEAAMNAIVESADMFVENVQGGTNRYHAGMEQTLANIEGLIEQYPDVAFTNSSSKGAKIKHTAYRPMEEVLESLQHQQVAEDFLLHEIERLQGYTPSRISAIVERTMKLPGEMDRYENQLMTLSNRIGGMPKLSRTEPNKCIKSFQAIHADWKMLLNSDPYRGLYMKVCRNELLTFERDFAEYAGESDLNKKAELAVRVMLPLIQTMLKKTPELKGIVREAISRLEAQ</sequence>
<feature type="domain" description="Glycosyltransferase Maf N-terminal" evidence="2">
    <location>
        <begin position="207"/>
        <end position="302"/>
    </location>
</feature>
<dbReference type="PANTHER" id="PTHR41786:SF1">
    <property type="entry name" value="6-HYDROXYMETHYLPTERIN DIPHOSPHOKINASE MPTE-LIKE DOMAIN-CONTAINING PROTEIN"/>
    <property type="match status" value="1"/>
</dbReference>
<gene>
    <name evidence="3" type="ORF">L1F29_31640</name>
</gene>
<dbReference type="Pfam" id="PF01973">
    <property type="entry name" value="MptE-like"/>
    <property type="match status" value="1"/>
</dbReference>
<dbReference type="RefSeq" id="WP_258385957.1">
    <property type="nucleotide sequence ID" value="NZ_CP091430.1"/>
</dbReference>
<name>A0ABY5S7I7_9BACL</name>
<accession>A0ABY5S7I7</accession>
<reference evidence="3" key="1">
    <citation type="submission" date="2022-01" db="EMBL/GenBank/DDBJ databases">
        <title>Paenibacillus spongiae sp. nov., isolated from marine sponge.</title>
        <authorList>
            <person name="Li Z."/>
            <person name="Zhang M."/>
        </authorList>
    </citation>
    <scope>NUCLEOTIDE SEQUENCE</scope>
    <source>
        <strain evidence="3">PHS-Z3</strain>
    </source>
</reference>
<dbReference type="Proteomes" id="UP001057877">
    <property type="component" value="Chromosome"/>
</dbReference>